<accession>Q21J25</accession>
<keyword evidence="2" id="KW-1185">Reference proteome</keyword>
<dbReference type="HOGENOM" id="CLU_949586_0_0_6"/>
<dbReference type="STRING" id="203122.Sde_2044"/>
<name>Q21J25_SACD2</name>
<evidence type="ECO:0000313" key="1">
    <source>
        <dbReference type="EMBL" id="ABD81304.1"/>
    </source>
</evidence>
<organism evidence="1 2">
    <name type="scientific">Saccharophagus degradans (strain 2-40 / ATCC 43961 / DSM 17024)</name>
    <dbReference type="NCBI Taxonomy" id="203122"/>
    <lineage>
        <taxon>Bacteria</taxon>
        <taxon>Pseudomonadati</taxon>
        <taxon>Pseudomonadota</taxon>
        <taxon>Gammaproteobacteria</taxon>
        <taxon>Cellvibrionales</taxon>
        <taxon>Cellvibrionaceae</taxon>
        <taxon>Saccharophagus</taxon>
    </lineage>
</organism>
<dbReference type="AlphaFoldDB" id="Q21J25"/>
<gene>
    <name evidence="1" type="ordered locus">Sde_2044</name>
</gene>
<dbReference type="eggNOG" id="ENOG502ZMAQ">
    <property type="taxonomic scope" value="Bacteria"/>
</dbReference>
<evidence type="ECO:0000313" key="2">
    <source>
        <dbReference type="Proteomes" id="UP000001947"/>
    </source>
</evidence>
<protein>
    <submittedName>
        <fullName evidence="1">Uncharacterized protein</fullName>
    </submittedName>
</protein>
<sequence>MEADITWLKSREALWVVYEKTYSNGPESGDIDLIDARKKWFLEGDLNPLVQLAVERGDENGELSMSLVLNLCPAQSVEQHSEFLKRFCLFLSRKKIGWWADGVEDKNREAIQTFSNIFSGAQNSDQANIYEYYFEKLIPVDGEVTFPFSLGDDNWVPSFRVNVPSYVRKMLYSMWRYLYGRNSHKAFSHVRLALSFVRQNVASIDAKVFDVDYLDEDYYSESGEYVNCVGQECMREILARLNGYNIWPSDGDECKCYDLEFEAELKKVFENASMPPAYYQLLDFIHEHKEDCV</sequence>
<dbReference type="EMBL" id="CP000282">
    <property type="protein sequence ID" value="ABD81304.1"/>
    <property type="molecule type" value="Genomic_DNA"/>
</dbReference>
<reference evidence="1 2" key="1">
    <citation type="journal article" date="2008" name="PLoS Genet.">
        <title>Complete genome sequence of the complex carbohydrate-degrading marine bacterium, Saccharophagus degradans strain 2-40 T.</title>
        <authorList>
            <person name="Weiner R.M."/>
            <person name="Taylor L.E.II."/>
            <person name="Henrissat B."/>
            <person name="Hauser L."/>
            <person name="Land M."/>
            <person name="Coutinho P.M."/>
            <person name="Rancurel C."/>
            <person name="Saunders E.H."/>
            <person name="Longmire A.G."/>
            <person name="Zhang H."/>
            <person name="Bayer E.A."/>
            <person name="Gilbert H.J."/>
            <person name="Larimer F."/>
            <person name="Zhulin I.B."/>
            <person name="Ekborg N.A."/>
            <person name="Lamed R."/>
            <person name="Richardson P.M."/>
            <person name="Borovok I."/>
            <person name="Hutcheson S."/>
        </authorList>
    </citation>
    <scope>NUCLEOTIDE SEQUENCE [LARGE SCALE GENOMIC DNA]</scope>
    <source>
        <strain evidence="2">2-40 / ATCC 43961 / DSM 17024</strain>
    </source>
</reference>
<dbReference type="KEGG" id="sde:Sde_2044"/>
<dbReference type="Proteomes" id="UP000001947">
    <property type="component" value="Chromosome"/>
</dbReference>
<proteinExistence type="predicted"/>